<dbReference type="EMBL" id="DWXZ01000110">
    <property type="protein sequence ID" value="HJB37464.1"/>
    <property type="molecule type" value="Genomic_DNA"/>
</dbReference>
<dbReference type="PANTHER" id="PTHR43278:SF2">
    <property type="entry name" value="IRON-SULFUR FLAVOPROTEIN"/>
    <property type="match status" value="1"/>
</dbReference>
<dbReference type="Gene3D" id="3.40.50.360">
    <property type="match status" value="1"/>
</dbReference>
<name>A0A9D2LYB8_9FIRM</name>
<proteinExistence type="predicted"/>
<keyword evidence="1" id="KW-0285">Flavoprotein</keyword>
<organism evidence="3 4">
    <name type="scientific">Candidatus Acutalibacter ornithocaccae</name>
    <dbReference type="NCBI Taxonomy" id="2838416"/>
    <lineage>
        <taxon>Bacteria</taxon>
        <taxon>Bacillati</taxon>
        <taxon>Bacillota</taxon>
        <taxon>Clostridia</taxon>
        <taxon>Eubacteriales</taxon>
        <taxon>Acutalibacteraceae</taxon>
        <taxon>Acutalibacter</taxon>
    </lineage>
</organism>
<dbReference type="InterPro" id="IPR029039">
    <property type="entry name" value="Flavoprotein-like_sf"/>
</dbReference>
<dbReference type="InterPro" id="IPR051796">
    <property type="entry name" value="ISF_SsuE-like"/>
</dbReference>
<evidence type="ECO:0000256" key="2">
    <source>
        <dbReference type="ARBA" id="ARBA00022643"/>
    </source>
</evidence>
<reference evidence="3" key="2">
    <citation type="submission" date="2021-04" db="EMBL/GenBank/DDBJ databases">
        <authorList>
            <person name="Gilroy R."/>
        </authorList>
    </citation>
    <scope>NUCLEOTIDE SEQUENCE</scope>
    <source>
        <strain evidence="3">ChiBcolR8-3208</strain>
    </source>
</reference>
<evidence type="ECO:0000313" key="3">
    <source>
        <dbReference type="EMBL" id="HJB37464.1"/>
    </source>
</evidence>
<accession>A0A9D2LYB8</accession>
<sequence>MDLVISDRALDLAGAGATATVIDLSQLKIGPCVGCFGCWVKTPGKCVIRDDACRVYPYLAKSTRLLLVSRVRYGSYDTVMKTMLERAIPIQQAFLRLVQGEIHHKMRDVAPKEATVLGYGALSERERQVFSHMVHRNARNLQFSSLRLCFAGEEQVEQAAREEVRRWKSCY</sequence>
<evidence type="ECO:0000256" key="1">
    <source>
        <dbReference type="ARBA" id="ARBA00022630"/>
    </source>
</evidence>
<dbReference type="Proteomes" id="UP000824214">
    <property type="component" value="Unassembled WGS sequence"/>
</dbReference>
<dbReference type="SUPFAM" id="SSF52218">
    <property type="entry name" value="Flavoproteins"/>
    <property type="match status" value="1"/>
</dbReference>
<gene>
    <name evidence="3" type="ORF">H9942_05280</name>
</gene>
<dbReference type="AlphaFoldDB" id="A0A9D2LYB8"/>
<keyword evidence="2" id="KW-0288">FMN</keyword>
<comment type="caution">
    <text evidence="3">The sequence shown here is derived from an EMBL/GenBank/DDBJ whole genome shotgun (WGS) entry which is preliminary data.</text>
</comment>
<protein>
    <submittedName>
        <fullName evidence="3">NAD(P)H-dependent oxidoreductase</fullName>
    </submittedName>
</protein>
<reference evidence="3" key="1">
    <citation type="journal article" date="2021" name="PeerJ">
        <title>Extensive microbial diversity within the chicken gut microbiome revealed by metagenomics and culture.</title>
        <authorList>
            <person name="Gilroy R."/>
            <person name="Ravi A."/>
            <person name="Getino M."/>
            <person name="Pursley I."/>
            <person name="Horton D.L."/>
            <person name="Alikhan N.F."/>
            <person name="Baker D."/>
            <person name="Gharbi K."/>
            <person name="Hall N."/>
            <person name="Watson M."/>
            <person name="Adriaenssens E.M."/>
            <person name="Foster-Nyarko E."/>
            <person name="Jarju S."/>
            <person name="Secka A."/>
            <person name="Antonio M."/>
            <person name="Oren A."/>
            <person name="Chaudhuri R.R."/>
            <person name="La Ragione R."/>
            <person name="Hildebrand F."/>
            <person name="Pallen M.J."/>
        </authorList>
    </citation>
    <scope>NUCLEOTIDE SEQUENCE</scope>
    <source>
        <strain evidence="3">ChiBcolR8-3208</strain>
    </source>
</reference>
<evidence type="ECO:0000313" key="4">
    <source>
        <dbReference type="Proteomes" id="UP000824214"/>
    </source>
</evidence>
<dbReference type="PANTHER" id="PTHR43278">
    <property type="entry name" value="NAD(P)H-DEPENDENT FMN-CONTAINING OXIDOREDUCTASE YWQN-RELATED"/>
    <property type="match status" value="1"/>
</dbReference>